<organism evidence="5 6">
    <name type="scientific">Flemingia macrophylla</name>
    <dbReference type="NCBI Taxonomy" id="520843"/>
    <lineage>
        <taxon>Eukaryota</taxon>
        <taxon>Viridiplantae</taxon>
        <taxon>Streptophyta</taxon>
        <taxon>Embryophyta</taxon>
        <taxon>Tracheophyta</taxon>
        <taxon>Spermatophyta</taxon>
        <taxon>Magnoliopsida</taxon>
        <taxon>eudicotyledons</taxon>
        <taxon>Gunneridae</taxon>
        <taxon>Pentapetalae</taxon>
        <taxon>rosids</taxon>
        <taxon>fabids</taxon>
        <taxon>Fabales</taxon>
        <taxon>Fabaceae</taxon>
        <taxon>Papilionoideae</taxon>
        <taxon>50 kb inversion clade</taxon>
        <taxon>NPAAA clade</taxon>
        <taxon>indigoferoid/millettioid clade</taxon>
        <taxon>Phaseoleae</taxon>
        <taxon>Flemingia</taxon>
    </lineage>
</organism>
<dbReference type="InterPro" id="IPR004265">
    <property type="entry name" value="Dirigent"/>
</dbReference>
<comment type="function">
    <text evidence="4">Dirigent proteins impart stereoselectivity on the phenoxy radical-coupling reaction, yielding optically active lignans from two molecules of coniferyl alcohol in the biosynthesis of lignans, flavonolignans, and alkaloids and thus plays a central role in plant secondary metabolism.</text>
</comment>
<dbReference type="InterPro" id="IPR044859">
    <property type="entry name" value="Allene_oxi_cyc_Dirigent"/>
</dbReference>
<dbReference type="Pfam" id="PF03018">
    <property type="entry name" value="Dirigent"/>
    <property type="match status" value="1"/>
</dbReference>
<dbReference type="AlphaFoldDB" id="A0ABD1LBJ1"/>
<sequence>MAKSTSFICLNLSLLFCLVSATYYSRMGPTQMGLGEEKFTHLHFYFHDVVFGPNPTTVIVAEPNGKVNDSVPFGSVVAIEDPLTTGPERDSKEVGKAQGVYASISQEDVGFLMVITMSFTDGEFNGSAISVLGRNMILTEPVREMPIVGGTGAFRFARGYTRARFYSVNYTTLDAVVEYDVFINHY</sequence>
<reference evidence="5 6" key="1">
    <citation type="submission" date="2024-08" db="EMBL/GenBank/DDBJ databases">
        <title>Insights into the chromosomal genome structure of Flemingia macrophylla.</title>
        <authorList>
            <person name="Ding Y."/>
            <person name="Zhao Y."/>
            <person name="Bi W."/>
            <person name="Wu M."/>
            <person name="Zhao G."/>
            <person name="Gong Y."/>
            <person name="Li W."/>
            <person name="Zhang P."/>
        </authorList>
    </citation>
    <scope>NUCLEOTIDE SEQUENCE [LARGE SCALE GENOMIC DNA]</scope>
    <source>
        <strain evidence="5">DYQJB</strain>
        <tissue evidence="5">Leaf</tissue>
    </source>
</reference>
<dbReference type="GO" id="GO:0048046">
    <property type="term" value="C:apoplast"/>
    <property type="evidence" value="ECO:0007669"/>
    <property type="project" value="UniProtKB-SubCell"/>
</dbReference>
<keyword evidence="4" id="KW-0052">Apoplast</keyword>
<dbReference type="Proteomes" id="UP001603857">
    <property type="component" value="Unassembled WGS sequence"/>
</dbReference>
<keyword evidence="4" id="KW-0732">Signal</keyword>
<proteinExistence type="inferred from homology"/>
<feature type="chain" id="PRO_5044532959" description="Dirigent protein" evidence="4">
    <location>
        <begin position="22"/>
        <end position="186"/>
    </location>
</feature>
<feature type="signal peptide" evidence="4">
    <location>
        <begin position="1"/>
        <end position="21"/>
    </location>
</feature>
<evidence type="ECO:0000256" key="4">
    <source>
        <dbReference type="RuleBase" id="RU363099"/>
    </source>
</evidence>
<gene>
    <name evidence="5" type="ORF">Fmac_029864</name>
</gene>
<evidence type="ECO:0000256" key="2">
    <source>
        <dbReference type="ARBA" id="ARBA00011738"/>
    </source>
</evidence>
<dbReference type="Gene3D" id="2.40.480.10">
    <property type="entry name" value="Allene oxide cyclase-like"/>
    <property type="match status" value="1"/>
</dbReference>
<keyword evidence="3 4" id="KW-0964">Secreted</keyword>
<dbReference type="EMBL" id="JBGMDY010000010">
    <property type="protein sequence ID" value="KAL2320895.1"/>
    <property type="molecule type" value="Genomic_DNA"/>
</dbReference>
<evidence type="ECO:0000313" key="6">
    <source>
        <dbReference type="Proteomes" id="UP001603857"/>
    </source>
</evidence>
<comment type="subcellular location">
    <subcellularLocation>
        <location evidence="4">Secreted</location>
        <location evidence="4">Extracellular space</location>
        <location evidence="4">Apoplast</location>
    </subcellularLocation>
</comment>
<dbReference type="PANTHER" id="PTHR21495">
    <property type="entry name" value="NUCLEOPORIN-RELATED"/>
    <property type="match status" value="1"/>
</dbReference>
<evidence type="ECO:0000256" key="1">
    <source>
        <dbReference type="ARBA" id="ARBA00010746"/>
    </source>
</evidence>
<comment type="similarity">
    <text evidence="1 4">Belongs to the plant dirigent protein family.</text>
</comment>
<accession>A0ABD1LBJ1</accession>
<comment type="caution">
    <text evidence="5">The sequence shown here is derived from an EMBL/GenBank/DDBJ whole genome shotgun (WGS) entry which is preliminary data.</text>
</comment>
<dbReference type="GO" id="GO:0009699">
    <property type="term" value="P:phenylpropanoid biosynthetic process"/>
    <property type="evidence" value="ECO:0007669"/>
    <property type="project" value="UniProtKB-ARBA"/>
</dbReference>
<keyword evidence="6" id="KW-1185">Reference proteome</keyword>
<evidence type="ECO:0000313" key="5">
    <source>
        <dbReference type="EMBL" id="KAL2320895.1"/>
    </source>
</evidence>
<comment type="subunit">
    <text evidence="2 4">Homodimer.</text>
</comment>
<evidence type="ECO:0000256" key="3">
    <source>
        <dbReference type="ARBA" id="ARBA00022525"/>
    </source>
</evidence>
<protein>
    <recommendedName>
        <fullName evidence="4">Dirigent protein</fullName>
    </recommendedName>
</protein>
<name>A0ABD1LBJ1_9FABA</name>